<organism evidence="2 3">
    <name type="scientific">Durusdinium trenchii</name>
    <dbReference type="NCBI Taxonomy" id="1381693"/>
    <lineage>
        <taxon>Eukaryota</taxon>
        <taxon>Sar</taxon>
        <taxon>Alveolata</taxon>
        <taxon>Dinophyceae</taxon>
        <taxon>Suessiales</taxon>
        <taxon>Symbiodiniaceae</taxon>
        <taxon>Durusdinium</taxon>
    </lineage>
</organism>
<accession>A0ABP0L572</accession>
<name>A0ABP0L572_9DINO</name>
<evidence type="ECO:0000313" key="2">
    <source>
        <dbReference type="EMBL" id="CAK9033545.1"/>
    </source>
</evidence>
<dbReference type="EMBL" id="CAXAMN010011049">
    <property type="protein sequence ID" value="CAK9033545.1"/>
    <property type="molecule type" value="Genomic_DNA"/>
</dbReference>
<sequence length="389" mass="42718">MGGQSIGDATFVPSNSNANEPELDQHLQKCKEDCAGCRLAKNYRKWRQRLSEIPWLAFKKRCDGTLGVGCLLCAFAGSPSPAACFEMEKTEVRLSKLKRHEQTDAHRKAWQNASASTGLPGPPAALDSTKDAPPCEVFEAALKRRLDGLACQAGLPDHGIGPDKLRQLTFCLAEAKRMMLRAWILDNSVTIALQQDERHQRLLLRFTAASGRLERKSGVIGLAKNFGSAAGSISQATEKVIRAFCTPGSWAPGVDCSSFPINDALLEAFRQKTEVFVADNAGDEQKAGELLRHKRGEDGASFLPSLRLGLRDAAHASRRIIKRPFEADPTLAEIMQSVFFGKHSIVAAVENSILLKNRFEHHCSKFAKLPSIRSLSLAKQRFDSTQKPI</sequence>
<feature type="non-terminal residue" evidence="2">
    <location>
        <position position="389"/>
    </location>
</feature>
<reference evidence="2 3" key="1">
    <citation type="submission" date="2024-02" db="EMBL/GenBank/DDBJ databases">
        <authorList>
            <person name="Chen Y."/>
            <person name="Shah S."/>
            <person name="Dougan E. K."/>
            <person name="Thang M."/>
            <person name="Chan C."/>
        </authorList>
    </citation>
    <scope>NUCLEOTIDE SEQUENCE [LARGE SCALE GENOMIC DNA]</scope>
</reference>
<gene>
    <name evidence="2" type="ORF">CCMP2556_LOCUS19120</name>
</gene>
<evidence type="ECO:0000256" key="1">
    <source>
        <dbReference type="SAM" id="MobiDB-lite"/>
    </source>
</evidence>
<comment type="caution">
    <text evidence="2">The sequence shown here is derived from an EMBL/GenBank/DDBJ whole genome shotgun (WGS) entry which is preliminary data.</text>
</comment>
<proteinExistence type="predicted"/>
<evidence type="ECO:0000313" key="3">
    <source>
        <dbReference type="Proteomes" id="UP001642484"/>
    </source>
</evidence>
<dbReference type="Proteomes" id="UP001642484">
    <property type="component" value="Unassembled WGS sequence"/>
</dbReference>
<protein>
    <submittedName>
        <fullName evidence="2">Uncharacterized protein</fullName>
    </submittedName>
</protein>
<feature type="non-terminal residue" evidence="2">
    <location>
        <position position="1"/>
    </location>
</feature>
<feature type="region of interest" description="Disordered" evidence="1">
    <location>
        <begin position="103"/>
        <end position="130"/>
    </location>
</feature>
<keyword evidence="3" id="KW-1185">Reference proteome</keyword>